<reference evidence="1 2" key="1">
    <citation type="submission" date="2021-06" db="EMBL/GenBank/DDBJ databases">
        <authorList>
            <person name="Kallberg Y."/>
            <person name="Tangrot J."/>
            <person name="Rosling A."/>
        </authorList>
    </citation>
    <scope>NUCLEOTIDE SEQUENCE [LARGE SCALE GENOMIC DNA]</scope>
    <source>
        <strain evidence="1 2">120-4 pot B 10/14</strain>
    </source>
</reference>
<organism evidence="1 2">
    <name type="scientific">Gigaspora margarita</name>
    <dbReference type="NCBI Taxonomy" id="4874"/>
    <lineage>
        <taxon>Eukaryota</taxon>
        <taxon>Fungi</taxon>
        <taxon>Fungi incertae sedis</taxon>
        <taxon>Mucoromycota</taxon>
        <taxon>Glomeromycotina</taxon>
        <taxon>Glomeromycetes</taxon>
        <taxon>Diversisporales</taxon>
        <taxon>Gigasporaceae</taxon>
        <taxon>Gigaspora</taxon>
    </lineage>
</organism>
<proteinExistence type="predicted"/>
<evidence type="ECO:0000313" key="2">
    <source>
        <dbReference type="Proteomes" id="UP000789901"/>
    </source>
</evidence>
<dbReference type="EMBL" id="CAJVQB010067705">
    <property type="protein sequence ID" value="CAG8842031.1"/>
    <property type="molecule type" value="Genomic_DNA"/>
</dbReference>
<protein>
    <submittedName>
        <fullName evidence="1">22352_t:CDS:1</fullName>
    </submittedName>
</protein>
<gene>
    <name evidence="1" type="ORF">GMARGA_LOCUS35770</name>
</gene>
<accession>A0ABN7WVS0</accession>
<sequence>YAINISCDKLKLLDSMKKAIQDMNNAPISEATRQKANSMQAKLEESINFYFVLAIAYYGTVSRLGVELLVRYSSIVKPSVVQE</sequence>
<feature type="non-terminal residue" evidence="1">
    <location>
        <position position="1"/>
    </location>
</feature>
<keyword evidence="2" id="KW-1185">Reference proteome</keyword>
<dbReference type="Proteomes" id="UP000789901">
    <property type="component" value="Unassembled WGS sequence"/>
</dbReference>
<name>A0ABN7WVS0_GIGMA</name>
<comment type="caution">
    <text evidence="1">The sequence shown here is derived from an EMBL/GenBank/DDBJ whole genome shotgun (WGS) entry which is preliminary data.</text>
</comment>
<evidence type="ECO:0000313" key="1">
    <source>
        <dbReference type="EMBL" id="CAG8842031.1"/>
    </source>
</evidence>